<organism evidence="1 2">
    <name type="scientific">Leucosporidium creatinivorum</name>
    <dbReference type="NCBI Taxonomy" id="106004"/>
    <lineage>
        <taxon>Eukaryota</taxon>
        <taxon>Fungi</taxon>
        <taxon>Dikarya</taxon>
        <taxon>Basidiomycota</taxon>
        <taxon>Pucciniomycotina</taxon>
        <taxon>Microbotryomycetes</taxon>
        <taxon>Leucosporidiales</taxon>
        <taxon>Leucosporidium</taxon>
    </lineage>
</organism>
<evidence type="ECO:0008006" key="3">
    <source>
        <dbReference type="Google" id="ProtNLM"/>
    </source>
</evidence>
<dbReference type="Gene3D" id="3.10.450.50">
    <property type="match status" value="1"/>
</dbReference>
<comment type="caution">
    <text evidence="1">The sequence shown here is derived from an EMBL/GenBank/DDBJ whole genome shotgun (WGS) entry which is preliminary data.</text>
</comment>
<accession>A0A1Y2EUR3</accession>
<dbReference type="Pfam" id="PF07366">
    <property type="entry name" value="SnoaL"/>
    <property type="match status" value="1"/>
</dbReference>
<sequence length="153" mass="16834">MSNTTEQNKKVAVEYIEQVGGKGETSLIDKLFDENFKLTCTLAGTITSRQVLKDKINKIRASFPDFTTSLLATPIAEASSVAVRYAAQGTHSGAAYLDVPEGMPQLKQEKTGKKIDLTGIAWFDLKEGKIVELHFEETAIEVLKQLGLVEMKQ</sequence>
<keyword evidence="2" id="KW-1185">Reference proteome</keyword>
<evidence type="ECO:0000313" key="1">
    <source>
        <dbReference type="EMBL" id="ORY75331.1"/>
    </source>
</evidence>
<dbReference type="InterPro" id="IPR009959">
    <property type="entry name" value="Cyclase_SnoaL-like"/>
</dbReference>
<evidence type="ECO:0000313" key="2">
    <source>
        <dbReference type="Proteomes" id="UP000193467"/>
    </source>
</evidence>
<reference evidence="1 2" key="1">
    <citation type="submission" date="2016-07" db="EMBL/GenBank/DDBJ databases">
        <title>Pervasive Adenine N6-methylation of Active Genes in Fungi.</title>
        <authorList>
            <consortium name="DOE Joint Genome Institute"/>
            <person name="Mondo S.J."/>
            <person name="Dannebaum R.O."/>
            <person name="Kuo R.C."/>
            <person name="Labutti K."/>
            <person name="Haridas S."/>
            <person name="Kuo A."/>
            <person name="Salamov A."/>
            <person name="Ahrendt S.R."/>
            <person name="Lipzen A."/>
            <person name="Sullivan W."/>
            <person name="Andreopoulos W.B."/>
            <person name="Clum A."/>
            <person name="Lindquist E."/>
            <person name="Daum C."/>
            <person name="Ramamoorthy G.K."/>
            <person name="Gryganskyi A."/>
            <person name="Culley D."/>
            <person name="Magnuson J.K."/>
            <person name="James T.Y."/>
            <person name="O'Malley M.A."/>
            <person name="Stajich J.E."/>
            <person name="Spatafora J.W."/>
            <person name="Visel A."/>
            <person name="Grigoriev I.V."/>
        </authorList>
    </citation>
    <scope>NUCLEOTIDE SEQUENCE [LARGE SCALE GENOMIC DNA]</scope>
    <source>
        <strain evidence="1 2">62-1032</strain>
    </source>
</reference>
<gene>
    <name evidence="1" type="ORF">BCR35DRAFT_353636</name>
</gene>
<dbReference type="OrthoDB" id="3657563at2759"/>
<dbReference type="GO" id="GO:0030638">
    <property type="term" value="P:polyketide metabolic process"/>
    <property type="evidence" value="ECO:0007669"/>
    <property type="project" value="InterPro"/>
</dbReference>
<dbReference type="PANTHER" id="PTHR38436">
    <property type="entry name" value="POLYKETIDE CYCLASE SNOAL-LIKE DOMAIN"/>
    <property type="match status" value="1"/>
</dbReference>
<protein>
    <recommendedName>
        <fullName evidence="3">SnoaL-like domain-containing protein</fullName>
    </recommendedName>
</protein>
<name>A0A1Y2EUR3_9BASI</name>
<dbReference type="InParanoid" id="A0A1Y2EUR3"/>
<dbReference type="Proteomes" id="UP000193467">
    <property type="component" value="Unassembled WGS sequence"/>
</dbReference>
<dbReference type="SUPFAM" id="SSF54427">
    <property type="entry name" value="NTF2-like"/>
    <property type="match status" value="1"/>
</dbReference>
<dbReference type="AlphaFoldDB" id="A0A1Y2EUR3"/>
<dbReference type="PANTHER" id="PTHR38436:SF1">
    <property type="entry name" value="ESTER CYCLASE"/>
    <property type="match status" value="1"/>
</dbReference>
<proteinExistence type="predicted"/>
<dbReference type="EMBL" id="MCGR01000038">
    <property type="protein sequence ID" value="ORY75331.1"/>
    <property type="molecule type" value="Genomic_DNA"/>
</dbReference>
<dbReference type="InterPro" id="IPR032710">
    <property type="entry name" value="NTF2-like_dom_sf"/>
</dbReference>